<dbReference type="PRINTS" id="PR00081">
    <property type="entry name" value="GDHRDH"/>
</dbReference>
<dbReference type="GO" id="GO:0016491">
    <property type="term" value="F:oxidoreductase activity"/>
    <property type="evidence" value="ECO:0007669"/>
    <property type="project" value="UniProtKB-KW"/>
</dbReference>
<dbReference type="InterPro" id="IPR036291">
    <property type="entry name" value="NAD(P)-bd_dom_sf"/>
</dbReference>
<dbReference type="EMBL" id="SOEC01000003">
    <property type="protein sequence ID" value="TDX31647.1"/>
    <property type="molecule type" value="Genomic_DNA"/>
</dbReference>
<evidence type="ECO:0000256" key="1">
    <source>
        <dbReference type="ARBA" id="ARBA00023002"/>
    </source>
</evidence>
<comment type="caution">
    <text evidence="3">The sequence shown here is derived from an EMBL/GenBank/DDBJ whole genome shotgun (WGS) entry which is preliminary data.</text>
</comment>
<evidence type="ECO:0000313" key="3">
    <source>
        <dbReference type="EMBL" id="TDX31647.1"/>
    </source>
</evidence>
<keyword evidence="1" id="KW-0560">Oxidoreductase</keyword>
<evidence type="ECO:0000313" key="4">
    <source>
        <dbReference type="Proteomes" id="UP000294489"/>
    </source>
</evidence>
<dbReference type="OrthoDB" id="109589at2"/>
<protein>
    <submittedName>
        <fullName evidence="3">NAD(P)-dependent dehydrogenase (Short-subunit alcohol dehydrogenase family)</fullName>
    </submittedName>
</protein>
<accession>A0A4R8FXG4</accession>
<dbReference type="PANTHER" id="PTHR43157:SF31">
    <property type="entry name" value="PHOSPHATIDYLINOSITOL-GLYCAN BIOSYNTHESIS CLASS F PROTEIN"/>
    <property type="match status" value="1"/>
</dbReference>
<organism evidence="3 4">
    <name type="scientific">Modicisalibacter xianhensis</name>
    <dbReference type="NCBI Taxonomy" id="442341"/>
    <lineage>
        <taxon>Bacteria</taxon>
        <taxon>Pseudomonadati</taxon>
        <taxon>Pseudomonadota</taxon>
        <taxon>Gammaproteobacteria</taxon>
        <taxon>Oceanospirillales</taxon>
        <taxon>Halomonadaceae</taxon>
        <taxon>Modicisalibacter</taxon>
    </lineage>
</organism>
<dbReference type="AlphaFoldDB" id="A0A4R8FXG4"/>
<dbReference type="Proteomes" id="UP000294489">
    <property type="component" value="Unassembled WGS sequence"/>
</dbReference>
<dbReference type="Gene3D" id="3.40.50.720">
    <property type="entry name" value="NAD(P)-binding Rossmann-like Domain"/>
    <property type="match status" value="1"/>
</dbReference>
<dbReference type="Pfam" id="PF00106">
    <property type="entry name" value="adh_short"/>
    <property type="match status" value="1"/>
</dbReference>
<comment type="similarity">
    <text evidence="2">Belongs to the short-chain dehydrogenases/reductases (SDR) family.</text>
</comment>
<dbReference type="PANTHER" id="PTHR43157">
    <property type="entry name" value="PHOSPHATIDYLINOSITOL-GLYCAN BIOSYNTHESIS CLASS F PROTEIN-RELATED"/>
    <property type="match status" value="1"/>
</dbReference>
<name>A0A4R8FXG4_9GAMM</name>
<dbReference type="SUPFAM" id="SSF51735">
    <property type="entry name" value="NAD(P)-binding Rossmann-fold domains"/>
    <property type="match status" value="1"/>
</dbReference>
<evidence type="ECO:0000256" key="2">
    <source>
        <dbReference type="RuleBase" id="RU000363"/>
    </source>
</evidence>
<dbReference type="NCBIfam" id="NF004513">
    <property type="entry name" value="PRK05854.1"/>
    <property type="match status" value="1"/>
</dbReference>
<dbReference type="PRINTS" id="PR00080">
    <property type="entry name" value="SDRFAMILY"/>
</dbReference>
<sequence length="302" mass="32548">MTDHASQAKLAVVTGANTGLGFETAKGLVRQGYRVVIAARNPDKGHAAVEALRGGCLGAQVRFEPLDLDSLASVHDFAASLHASESSLDLLVNNAGVLALPTRKLTQEGFERQLGVNYLGHFLLTSRLLPLLVASPAPRVVQLSSLAHRGGRIDFDDLHGERHYDPWRAYRQSKLAMLLFSQSLQQLSETEGWGLMSVAAHPGLSRTALFEHGVTSRGMMGRLFRLVLPFISQSAPEGARPTLFAATAGDVRPGDYIGPAGFAETRGASKRARIGKHAQDSVIAERLWHVSCELTGAEWRAA</sequence>
<proteinExistence type="inferred from homology"/>
<dbReference type="InterPro" id="IPR002347">
    <property type="entry name" value="SDR_fam"/>
</dbReference>
<dbReference type="NCBIfam" id="NF004846">
    <property type="entry name" value="PRK06197.1"/>
    <property type="match status" value="1"/>
</dbReference>
<dbReference type="RefSeq" id="WP_134016485.1">
    <property type="nucleotide sequence ID" value="NZ_SOEC01000003.1"/>
</dbReference>
<gene>
    <name evidence="3" type="ORF">DFO67_103245</name>
</gene>
<reference evidence="3 4" key="1">
    <citation type="submission" date="2019-03" db="EMBL/GenBank/DDBJ databases">
        <title>Freshwater and sediment microbial communities from various areas in North America, analyzing microbe dynamics in response to fracking.</title>
        <authorList>
            <person name="Lamendella R."/>
        </authorList>
    </citation>
    <scope>NUCLEOTIDE SEQUENCE [LARGE SCALE GENOMIC DNA]</scope>
    <source>
        <strain evidence="3 4">6_TX</strain>
    </source>
</reference>